<proteinExistence type="predicted"/>
<evidence type="ECO:0000313" key="1">
    <source>
        <dbReference type="EMBL" id="KKN72787.1"/>
    </source>
</evidence>
<accession>A0A0F9TD51</accession>
<dbReference type="EMBL" id="LAZR01000355">
    <property type="protein sequence ID" value="KKN72787.1"/>
    <property type="molecule type" value="Genomic_DNA"/>
</dbReference>
<gene>
    <name evidence="1" type="ORF">LCGC14_0407540</name>
</gene>
<protein>
    <submittedName>
        <fullName evidence="1">Uncharacterized protein</fullName>
    </submittedName>
</protein>
<organism evidence="1">
    <name type="scientific">marine sediment metagenome</name>
    <dbReference type="NCBI Taxonomy" id="412755"/>
    <lineage>
        <taxon>unclassified sequences</taxon>
        <taxon>metagenomes</taxon>
        <taxon>ecological metagenomes</taxon>
    </lineage>
</organism>
<sequence>MAQTRYVNFGDTVLAQRINEISTSIVVPAVLEGAEMSVGLGGKSVNIAPHKVMLNELLLIEDATINLVVGDTLPVDPTDYTVVYEHNNQQVQGGVPALLLIREGLIGFDTIPNTVVVGWIRWTGAGTALQPDMFIEAPKLQITNPSEFPADTIVPPFVPRIYVRSESPVVGAVVATDVFNVAAFESGQVGAAHMDLDNQSASINTIKHLFPFVSRLQPPNRIIIEANVPLGGNVTVSLVDEEGTEYPAISNGSITNTASQFEFREVQILNVDTTKFAQNRPYYVQVSTQLNPGKQAQISIVGASSNFLPV</sequence>
<reference evidence="1" key="1">
    <citation type="journal article" date="2015" name="Nature">
        <title>Complex archaea that bridge the gap between prokaryotes and eukaryotes.</title>
        <authorList>
            <person name="Spang A."/>
            <person name="Saw J.H."/>
            <person name="Jorgensen S.L."/>
            <person name="Zaremba-Niedzwiedzka K."/>
            <person name="Martijn J."/>
            <person name="Lind A.E."/>
            <person name="van Eijk R."/>
            <person name="Schleper C."/>
            <person name="Guy L."/>
            <person name="Ettema T.J."/>
        </authorList>
    </citation>
    <scope>NUCLEOTIDE SEQUENCE</scope>
</reference>
<comment type="caution">
    <text evidence="1">The sequence shown here is derived from an EMBL/GenBank/DDBJ whole genome shotgun (WGS) entry which is preliminary data.</text>
</comment>
<dbReference type="AlphaFoldDB" id="A0A0F9TD51"/>
<name>A0A0F9TD51_9ZZZZ</name>